<feature type="compositionally biased region" description="Basic and acidic residues" evidence="3">
    <location>
        <begin position="1049"/>
        <end position="1060"/>
    </location>
</feature>
<dbReference type="Proteomes" id="UP000002729">
    <property type="component" value="Unassembled WGS sequence"/>
</dbReference>
<dbReference type="Pfam" id="PF13540">
    <property type="entry name" value="RCC1_2"/>
    <property type="match status" value="1"/>
</dbReference>
<feature type="compositionally biased region" description="Low complexity" evidence="3">
    <location>
        <begin position="1258"/>
        <end position="1291"/>
    </location>
</feature>
<feature type="compositionally biased region" description="Acidic residues" evidence="3">
    <location>
        <begin position="409"/>
        <end position="423"/>
    </location>
</feature>
<dbReference type="SUPFAM" id="SSF50985">
    <property type="entry name" value="RCC1/BLIP-II"/>
    <property type="match status" value="1"/>
</dbReference>
<dbReference type="KEGG" id="aaf:AURANDRAFT_66284"/>
<feature type="region of interest" description="Disordered" evidence="3">
    <location>
        <begin position="385"/>
        <end position="432"/>
    </location>
</feature>
<evidence type="ECO:0000313" key="6">
    <source>
        <dbReference type="Proteomes" id="UP000002729"/>
    </source>
</evidence>
<evidence type="ECO:0000256" key="3">
    <source>
        <dbReference type="SAM" id="MobiDB-lite"/>
    </source>
</evidence>
<feature type="region of interest" description="Disordered" evidence="3">
    <location>
        <begin position="951"/>
        <end position="1095"/>
    </location>
</feature>
<dbReference type="eggNOG" id="KOG1426">
    <property type="taxonomic scope" value="Eukaryota"/>
</dbReference>
<feature type="repeat" description="RCC1" evidence="2">
    <location>
        <begin position="155"/>
        <end position="222"/>
    </location>
</feature>
<dbReference type="PRINTS" id="PR00633">
    <property type="entry name" value="RCCNDNSATION"/>
</dbReference>
<dbReference type="EMBL" id="GL833140">
    <property type="protein sequence ID" value="EGB05633.1"/>
    <property type="molecule type" value="Genomic_DNA"/>
</dbReference>
<dbReference type="OrthoDB" id="10256179at2759"/>
<organism evidence="6">
    <name type="scientific">Aureococcus anophagefferens</name>
    <name type="common">Harmful bloom alga</name>
    <dbReference type="NCBI Taxonomy" id="44056"/>
    <lineage>
        <taxon>Eukaryota</taxon>
        <taxon>Sar</taxon>
        <taxon>Stramenopiles</taxon>
        <taxon>Ochrophyta</taxon>
        <taxon>Pelagophyceae</taxon>
        <taxon>Pelagomonadales</taxon>
        <taxon>Pelagomonadaceae</taxon>
        <taxon>Aureococcus</taxon>
    </lineage>
</organism>
<dbReference type="PANTHER" id="PTHR22870">
    <property type="entry name" value="REGULATOR OF CHROMOSOME CONDENSATION"/>
    <property type="match status" value="1"/>
</dbReference>
<evidence type="ECO:0000256" key="1">
    <source>
        <dbReference type="ARBA" id="ARBA00022737"/>
    </source>
</evidence>
<feature type="repeat" description="RCC1" evidence="2">
    <location>
        <begin position="294"/>
        <end position="345"/>
    </location>
</feature>
<dbReference type="InterPro" id="IPR051210">
    <property type="entry name" value="Ub_ligase/GEF_domain"/>
</dbReference>
<dbReference type="PROSITE" id="PS50012">
    <property type="entry name" value="RCC1_3"/>
    <property type="match status" value="3"/>
</dbReference>
<dbReference type="InterPro" id="IPR000408">
    <property type="entry name" value="Reg_chr_condens"/>
</dbReference>
<reference evidence="5 6" key="1">
    <citation type="journal article" date="2011" name="Proc. Natl. Acad. Sci. U.S.A.">
        <title>Niche of harmful alga Aureococcus anophagefferens revealed through ecogenomics.</title>
        <authorList>
            <person name="Gobler C.J."/>
            <person name="Berry D.L."/>
            <person name="Dyhrman S.T."/>
            <person name="Wilhelm S.W."/>
            <person name="Salamov A."/>
            <person name="Lobanov A.V."/>
            <person name="Zhang Y."/>
            <person name="Collier J.L."/>
            <person name="Wurch L.L."/>
            <person name="Kustka A.B."/>
            <person name="Dill B.D."/>
            <person name="Shah M."/>
            <person name="VerBerkmoes N.C."/>
            <person name="Kuo A."/>
            <person name="Terry A."/>
            <person name="Pangilinan J."/>
            <person name="Lindquist E.A."/>
            <person name="Lucas S."/>
            <person name="Paulsen I.T."/>
            <person name="Hattenrath-Lehmann T.K."/>
            <person name="Talmage S.C."/>
            <person name="Walker E.A."/>
            <person name="Koch F."/>
            <person name="Burson A.M."/>
            <person name="Marcoval M.A."/>
            <person name="Tang Y.Z."/>
            <person name="Lecleir G.R."/>
            <person name="Coyne K.J."/>
            <person name="Berg G.M."/>
            <person name="Bertrand E.M."/>
            <person name="Saito M.A."/>
            <person name="Gladyshev V.N."/>
            <person name="Grigoriev I.V."/>
        </authorList>
    </citation>
    <scope>NUCLEOTIDE SEQUENCE [LARGE SCALE GENOMIC DNA]</scope>
    <source>
        <strain evidence="6">CCMP 1984</strain>
    </source>
</reference>
<dbReference type="InterPro" id="IPR058923">
    <property type="entry name" value="RCC1-like_dom"/>
</dbReference>
<evidence type="ECO:0000256" key="2">
    <source>
        <dbReference type="PROSITE-ProRule" id="PRU00235"/>
    </source>
</evidence>
<keyword evidence="6" id="KW-1185">Reference proteome</keyword>
<feature type="compositionally biased region" description="Low complexity" evidence="3">
    <location>
        <begin position="1063"/>
        <end position="1073"/>
    </location>
</feature>
<feature type="compositionally biased region" description="Basic and acidic residues" evidence="3">
    <location>
        <begin position="173"/>
        <end position="186"/>
    </location>
</feature>
<dbReference type="PROSITE" id="PS00626">
    <property type="entry name" value="RCC1_2"/>
    <property type="match status" value="1"/>
</dbReference>
<evidence type="ECO:0000313" key="5">
    <source>
        <dbReference type="EMBL" id="EGB05633.1"/>
    </source>
</evidence>
<dbReference type="Pfam" id="PF25390">
    <property type="entry name" value="WD40_RLD"/>
    <property type="match status" value="1"/>
</dbReference>
<dbReference type="InterPro" id="IPR009091">
    <property type="entry name" value="RCC1/BLIP-II"/>
</dbReference>
<keyword evidence="1" id="KW-0677">Repeat</keyword>
<dbReference type="RefSeq" id="XP_009039760.1">
    <property type="nucleotide sequence ID" value="XM_009041512.1"/>
</dbReference>
<dbReference type="PANTHER" id="PTHR22870:SF408">
    <property type="entry name" value="OS09G0560450 PROTEIN"/>
    <property type="match status" value="1"/>
</dbReference>
<accession>F0YH81</accession>
<feature type="region of interest" description="Disordered" evidence="3">
    <location>
        <begin position="167"/>
        <end position="188"/>
    </location>
</feature>
<dbReference type="InParanoid" id="F0YH81"/>
<feature type="region of interest" description="Disordered" evidence="3">
    <location>
        <begin position="496"/>
        <end position="521"/>
    </location>
</feature>
<gene>
    <name evidence="5" type="ORF">AURANDRAFT_66284</name>
</gene>
<evidence type="ECO:0000259" key="4">
    <source>
        <dbReference type="Pfam" id="PF25390"/>
    </source>
</evidence>
<feature type="domain" description="RCC1-like" evidence="4">
    <location>
        <begin position="86"/>
        <end position="355"/>
    </location>
</feature>
<dbReference type="GeneID" id="20225727"/>
<protein>
    <recommendedName>
        <fullName evidence="4">RCC1-like domain-containing protein</fullName>
    </recommendedName>
</protein>
<feature type="compositionally biased region" description="Low complexity" evidence="3">
    <location>
        <begin position="395"/>
        <end position="408"/>
    </location>
</feature>
<feature type="region of interest" description="Disordered" evidence="3">
    <location>
        <begin position="1258"/>
        <end position="1303"/>
    </location>
</feature>
<proteinExistence type="predicted"/>
<feature type="repeat" description="RCC1" evidence="2">
    <location>
        <begin position="102"/>
        <end position="154"/>
    </location>
</feature>
<feature type="compositionally biased region" description="Pro residues" evidence="3">
    <location>
        <begin position="1074"/>
        <end position="1091"/>
    </location>
</feature>
<name>F0YH81_AURAN</name>
<sequence length="1328" mass="140809">MALVVANETYLADLILPFVDVFQMGRVEMMSRAGRGACEIIALRLQEPRPGRAGCGPTVVRDDEPQSHAYLCLCLLSRREAVRRGRALAAGPLHSVVADARGRVWSFGHGAHGRLGLGGSWLSACTPRPVELPSRVRVAQVAAAHRHSVALDVLGRAYTWGSDEVGQLGHGGAPRERAGPRARTAEPRTAAPRLVDQLFCGRGQRCVEVAAGDEHTLFLASDGRVRASGSASRAGVGPSLRYVGGGAYENEAAGAGPITAPTCAPTLLWRLADDAVIVKVAACGAHSLALDAEGRVFSWGDGDGGRLGHGDDAGKAEPTLISALAGTRATHVGCGAECSCVVTEAPELFWFGAENGLSYVTDFVEAETDGLLCWRLPTACPRALPDAPRRRRRASSASSYRSSLGSLDALDDDGDESGGDGDGDAAPRASRPDALAVGGGLAAAVVIVDGAAHQLCRDGTGAFSRRRLALPAPAVAAACSDEHYLVLTDDGDVHSAGNGGHGRLGHGSHTSNQDPKRINALNRDGTRDWTKVCEEDDAAEEEEAAFLATLGASLDRIVEIKKELAGLVTDKRGYPIYPTSEKALLDEWEALASDALDALEPRLCDSKFEQSVAQFCELRASCRVRLGRADKKWGLMRARGLPPGTVDQAPALALLADVEADLDRADGIACTNQDRSLLVRILRTRKQVYEVLQWDHAQSKDRLVTTMMRLAEASREADGGAVDAKYEDVVAFMVQLERRVVLDARPIRDWCSNDWLARHFRPRASQTQWYAAYWKHYRWLRQYKHLSREDWSRGRGMVASFGKAEKDDGDDDPMGEYFPDRRPMMLACCALGLANHGDTTWAREGEASEIYAEAAALLAVVNEAPYGNCGALAGLAADAALVAPAGHEAGGWQRLLWLRARLLEVKAAVEGLKAHKHADAKALDDDWVAKINVAAHRLEARSKIARVTPRVVPPPRADGAAEAPFRRGFLANAKTRPRRAPHDPTAARPKPARVAKKPAPVPKPRATKAEDPTLGWGNVEELPVEDPYAAPPPKPRDTGSGGLFGARKGFLEPKSYEARVRRAPAAPSPREAAAPPPPKPRPRAPPPPIPRPGRELKVRSLSPCYEVCEICTWTEGGIVSRSQGNVVAALGGPSGHALPADDRSVGAVSWAMMLPWPSGLATAVLIDGLNGAGSVVVVMPTAPPSMASGCASKCFFDGWAGVGGPPVPSMSISICVSSAGKCPRVDDVTSAGDVEPESRPAMASWRWSQKFAIAATSASTSAARRGSAPRGATARQGAATASKAGGASATARPSSSVRRGCAMDLGGDGVRAFRRARDAARPHATSAT</sequence>
<dbReference type="Gene3D" id="2.130.10.30">
    <property type="entry name" value="Regulator of chromosome condensation 1/beta-lactamase-inhibitor protein II"/>
    <property type="match status" value="3"/>
</dbReference>